<feature type="transmembrane region" description="Helical" evidence="1">
    <location>
        <begin position="15"/>
        <end position="34"/>
    </location>
</feature>
<keyword evidence="1" id="KW-1133">Transmembrane helix</keyword>
<evidence type="ECO:0008006" key="4">
    <source>
        <dbReference type="Google" id="ProtNLM"/>
    </source>
</evidence>
<gene>
    <name evidence="2" type="ORF">IAA64_14170</name>
</gene>
<comment type="caution">
    <text evidence="2">The sequence shown here is derived from an EMBL/GenBank/DDBJ whole genome shotgun (WGS) entry which is preliminary data.</text>
</comment>
<evidence type="ECO:0000313" key="3">
    <source>
        <dbReference type="Proteomes" id="UP000886884"/>
    </source>
</evidence>
<reference evidence="2" key="2">
    <citation type="journal article" date="2021" name="PeerJ">
        <title>Extensive microbial diversity within the chicken gut microbiome revealed by metagenomics and culture.</title>
        <authorList>
            <person name="Gilroy R."/>
            <person name="Ravi A."/>
            <person name="Getino M."/>
            <person name="Pursley I."/>
            <person name="Horton D.L."/>
            <person name="Alikhan N.F."/>
            <person name="Baker D."/>
            <person name="Gharbi K."/>
            <person name="Hall N."/>
            <person name="Watson M."/>
            <person name="Adriaenssens E.M."/>
            <person name="Foster-Nyarko E."/>
            <person name="Jarju S."/>
            <person name="Secka A."/>
            <person name="Antonio M."/>
            <person name="Oren A."/>
            <person name="Chaudhuri R.R."/>
            <person name="La Ragione R."/>
            <person name="Hildebrand F."/>
            <person name="Pallen M.J."/>
        </authorList>
    </citation>
    <scope>NUCLEOTIDE SEQUENCE</scope>
    <source>
        <strain evidence="2">CHK183-6373</strain>
    </source>
</reference>
<dbReference type="EMBL" id="DVOT01000253">
    <property type="protein sequence ID" value="HIV29104.1"/>
    <property type="molecule type" value="Genomic_DNA"/>
</dbReference>
<name>A0A9D1PBL1_9FIRM</name>
<proteinExistence type="predicted"/>
<sequence>MARREGGATREKRRILLASALCALGVAFMGLGIWRGEVETVIRKAINVCLECIGIG</sequence>
<dbReference type="NCBIfam" id="NF040920">
    <property type="entry name" value="CD1871A_fam"/>
    <property type="match status" value="1"/>
</dbReference>
<dbReference type="AlphaFoldDB" id="A0A9D1PBL1"/>
<evidence type="ECO:0000256" key="1">
    <source>
        <dbReference type="SAM" id="Phobius"/>
    </source>
</evidence>
<dbReference type="Proteomes" id="UP000886884">
    <property type="component" value="Unassembled WGS sequence"/>
</dbReference>
<keyword evidence="1" id="KW-0812">Transmembrane</keyword>
<reference evidence="2" key="1">
    <citation type="submission" date="2020-10" db="EMBL/GenBank/DDBJ databases">
        <authorList>
            <person name="Gilroy R."/>
        </authorList>
    </citation>
    <scope>NUCLEOTIDE SEQUENCE</scope>
    <source>
        <strain evidence="2">CHK183-6373</strain>
    </source>
</reference>
<keyword evidence="1" id="KW-0472">Membrane</keyword>
<dbReference type="InterPro" id="IPR047708">
    <property type="entry name" value="CD1871A-like"/>
</dbReference>
<organism evidence="2 3">
    <name type="scientific">Candidatus Ornithocaccomicrobium faecavium</name>
    <dbReference type="NCBI Taxonomy" id="2840890"/>
    <lineage>
        <taxon>Bacteria</taxon>
        <taxon>Bacillati</taxon>
        <taxon>Bacillota</taxon>
        <taxon>Clostridia</taxon>
        <taxon>Candidatus Ornithocaccomicrobium</taxon>
    </lineage>
</organism>
<evidence type="ECO:0000313" key="2">
    <source>
        <dbReference type="EMBL" id="HIV29104.1"/>
    </source>
</evidence>
<protein>
    <recommendedName>
        <fullName evidence="4">Thioredoxin</fullName>
    </recommendedName>
</protein>
<accession>A0A9D1PBL1</accession>